<evidence type="ECO:0000313" key="6">
    <source>
        <dbReference type="Proteomes" id="UP001596215"/>
    </source>
</evidence>
<comment type="similarity">
    <text evidence="1 4">Belongs to the glycerate kinase type-1 family.</text>
</comment>
<dbReference type="PIRSF" id="PIRSF006078">
    <property type="entry name" value="GlxK"/>
    <property type="match status" value="1"/>
</dbReference>
<dbReference type="EMBL" id="JBHSUC010000003">
    <property type="protein sequence ID" value="MFC6361171.1"/>
    <property type="molecule type" value="Genomic_DNA"/>
</dbReference>
<evidence type="ECO:0000313" key="5">
    <source>
        <dbReference type="EMBL" id="MFC6361171.1"/>
    </source>
</evidence>
<sequence>MTFVLAPDSFKESMTAKEVCIAMERGLRRVFPEARYIHVPMADGGEGTTRSLVDATCGALHSVTVTGPSGSPAEAIFGISGDGTVGIIEMSSASGIQHTAPDNRNPLLATSYGTGQLVTACLNKGVRQIILGLGGSATNDGGAGMAEALGVRFYGPHHRQLSRGGGALGDLQRIDISGLDPRLNGVKFLVACDVTSPLCGDQGASVVFGPQKGATPPMVRQLDDNLAHYAQIICQQLGKNVADQPGAGAAGGLGAGLLAFTDCELKNGVEIILSYTRLKQHLTGADYCFTGEGRMDAQTMFGKTPLGVARLAKAAGVPVIAIAGSMGSGTEPLYRQGIDAIFGIIPHADSIDNLLRSGTVNIQRTCENVGRLLRLHLS</sequence>
<dbReference type="Gene3D" id="3.90.1510.10">
    <property type="entry name" value="Glycerate kinase, domain 2"/>
    <property type="match status" value="1"/>
</dbReference>
<dbReference type="RefSeq" id="WP_385959069.1">
    <property type="nucleotide sequence ID" value="NZ_BAAAFW010000012.1"/>
</dbReference>
<dbReference type="Gene3D" id="3.40.50.10350">
    <property type="entry name" value="Glycerate kinase, domain 1"/>
    <property type="match status" value="1"/>
</dbReference>
<dbReference type="InterPro" id="IPR018197">
    <property type="entry name" value="Glycerate_kinase_RE-like"/>
</dbReference>
<keyword evidence="6" id="KW-1185">Reference proteome</keyword>
<dbReference type="InterPro" id="IPR018193">
    <property type="entry name" value="Glyc_kinase_flavodox-like_fold"/>
</dbReference>
<evidence type="ECO:0000256" key="4">
    <source>
        <dbReference type="PIRNR" id="PIRNR006078"/>
    </source>
</evidence>
<keyword evidence="2 4" id="KW-0808">Transferase</keyword>
<dbReference type="Proteomes" id="UP001596215">
    <property type="component" value="Unassembled WGS sequence"/>
</dbReference>
<dbReference type="PANTHER" id="PTHR21599">
    <property type="entry name" value="GLYCERATE KINASE"/>
    <property type="match status" value="1"/>
</dbReference>
<dbReference type="InterPro" id="IPR036129">
    <property type="entry name" value="Glycerate_kinase_sf"/>
</dbReference>
<name>A0ABW1VMX7_9GAMM</name>
<evidence type="ECO:0000256" key="2">
    <source>
        <dbReference type="ARBA" id="ARBA00022679"/>
    </source>
</evidence>
<dbReference type="Pfam" id="PF02595">
    <property type="entry name" value="Gly_kinase"/>
    <property type="match status" value="1"/>
</dbReference>
<evidence type="ECO:0000256" key="1">
    <source>
        <dbReference type="ARBA" id="ARBA00006284"/>
    </source>
</evidence>
<evidence type="ECO:0000256" key="3">
    <source>
        <dbReference type="ARBA" id="ARBA00022777"/>
    </source>
</evidence>
<gene>
    <name evidence="5" type="ORF">ACFP73_03530</name>
</gene>
<dbReference type="PANTHER" id="PTHR21599:SF0">
    <property type="entry name" value="GLYCERATE KINASE"/>
    <property type="match status" value="1"/>
</dbReference>
<keyword evidence="3 4" id="KW-0418">Kinase</keyword>
<dbReference type="InterPro" id="IPR004381">
    <property type="entry name" value="Glycerate_kinase"/>
</dbReference>
<proteinExistence type="inferred from homology"/>
<dbReference type="EC" id="2.7.1.31" evidence="5"/>
<dbReference type="NCBIfam" id="TIGR00045">
    <property type="entry name" value="glycerate kinase"/>
    <property type="match status" value="1"/>
</dbReference>
<organism evidence="5 6">
    <name type="scientific">Tatumella punctata</name>
    <dbReference type="NCBI Taxonomy" id="399969"/>
    <lineage>
        <taxon>Bacteria</taxon>
        <taxon>Pseudomonadati</taxon>
        <taxon>Pseudomonadota</taxon>
        <taxon>Gammaproteobacteria</taxon>
        <taxon>Enterobacterales</taxon>
        <taxon>Erwiniaceae</taxon>
        <taxon>Tatumella</taxon>
    </lineage>
</organism>
<dbReference type="GO" id="GO:0008887">
    <property type="term" value="F:glycerate kinase activity"/>
    <property type="evidence" value="ECO:0007669"/>
    <property type="project" value="UniProtKB-EC"/>
</dbReference>
<protein>
    <submittedName>
        <fullName evidence="5">Glycerate kinase</fullName>
        <ecNumber evidence="5">2.7.1.31</ecNumber>
    </submittedName>
</protein>
<accession>A0ABW1VMX7</accession>
<dbReference type="SUPFAM" id="SSF110738">
    <property type="entry name" value="Glycerate kinase I"/>
    <property type="match status" value="1"/>
</dbReference>
<comment type="caution">
    <text evidence="5">The sequence shown here is derived from an EMBL/GenBank/DDBJ whole genome shotgun (WGS) entry which is preliminary data.</text>
</comment>
<reference evidence="6" key="1">
    <citation type="journal article" date="2019" name="Int. J. Syst. Evol. Microbiol.">
        <title>The Global Catalogue of Microorganisms (GCM) 10K type strain sequencing project: providing services to taxonomists for standard genome sequencing and annotation.</title>
        <authorList>
            <consortium name="The Broad Institute Genomics Platform"/>
            <consortium name="The Broad Institute Genome Sequencing Center for Infectious Disease"/>
            <person name="Wu L."/>
            <person name="Ma J."/>
        </authorList>
    </citation>
    <scope>NUCLEOTIDE SEQUENCE [LARGE SCALE GENOMIC DNA]</scope>
    <source>
        <strain evidence="6">CGMCC 4.1530</strain>
    </source>
</reference>